<dbReference type="InterPro" id="IPR003804">
    <property type="entry name" value="Lactate_perm"/>
</dbReference>
<keyword evidence="4 8" id="KW-1003">Cell membrane</keyword>
<feature type="transmembrane region" description="Helical" evidence="8">
    <location>
        <begin position="224"/>
        <end position="245"/>
    </location>
</feature>
<feature type="transmembrane region" description="Helical" evidence="8">
    <location>
        <begin position="372"/>
        <end position="392"/>
    </location>
</feature>
<organism evidence="9 10">
    <name type="scientific">Haliangium ochraceum (strain DSM 14365 / JCM 11303 / SMP-2)</name>
    <dbReference type="NCBI Taxonomy" id="502025"/>
    <lineage>
        <taxon>Bacteria</taxon>
        <taxon>Pseudomonadati</taxon>
        <taxon>Myxococcota</taxon>
        <taxon>Polyangia</taxon>
        <taxon>Haliangiales</taxon>
        <taxon>Kofleriaceae</taxon>
        <taxon>Haliangium</taxon>
    </lineage>
</organism>
<keyword evidence="7 8" id="KW-0472">Membrane</keyword>
<dbReference type="GO" id="GO:0015129">
    <property type="term" value="F:lactate transmembrane transporter activity"/>
    <property type="evidence" value="ECO:0007669"/>
    <property type="project" value="UniProtKB-UniRule"/>
</dbReference>
<keyword evidence="6 8" id="KW-1133">Transmembrane helix</keyword>
<gene>
    <name evidence="9" type="ordered locus">Hoch_2994</name>
</gene>
<keyword evidence="3 8" id="KW-0813">Transport</keyword>
<feature type="transmembrane region" description="Helical" evidence="8">
    <location>
        <begin position="6"/>
        <end position="25"/>
    </location>
</feature>
<feature type="transmembrane region" description="Helical" evidence="8">
    <location>
        <begin position="329"/>
        <end position="352"/>
    </location>
</feature>
<feature type="transmembrane region" description="Helical" evidence="8">
    <location>
        <begin position="412"/>
        <end position="435"/>
    </location>
</feature>
<comment type="similarity">
    <text evidence="2 8">Belongs to the lactate permease family.</text>
</comment>
<comment type="subcellular location">
    <subcellularLocation>
        <location evidence="1 8">Cell membrane</location>
        <topology evidence="1 8">Multi-pass membrane protein</topology>
    </subcellularLocation>
</comment>
<feature type="transmembrane region" description="Helical" evidence="8">
    <location>
        <begin position="251"/>
        <end position="268"/>
    </location>
</feature>
<dbReference type="PANTHER" id="PTHR30003:SF0">
    <property type="entry name" value="GLYCOLATE PERMEASE GLCA-RELATED"/>
    <property type="match status" value="1"/>
</dbReference>
<evidence type="ECO:0000256" key="2">
    <source>
        <dbReference type="ARBA" id="ARBA00010100"/>
    </source>
</evidence>
<dbReference type="GO" id="GO:0015295">
    <property type="term" value="F:solute:proton symporter activity"/>
    <property type="evidence" value="ECO:0007669"/>
    <property type="project" value="TreeGrafter"/>
</dbReference>
<dbReference type="PANTHER" id="PTHR30003">
    <property type="entry name" value="L-LACTATE PERMEASE"/>
    <property type="match status" value="1"/>
</dbReference>
<sequence>MTSSAAAPLLAATPILAILGLMLGAGWSAARAGATGVGIALVIAIVSFGFPHGPSPELTLTSALVGTAAESGFTAGSILWIIGPALAIHEMQMRTGSASVLRASLASFAPDPQILAILVAWFFVLFLEGAAGFGSSVALAAPFLVAAGFPPVQAVTVALVGHVVGVSFGALGTPILPQIAATGLSGAELARATGIYHAVLGWIPLVIMMVMVRRGFPEGERPAPAWGFVALAFVCFAVPFTLLWWLVGPELPTLAGSLAGGLAFIVLLRWLGPRGVSPPAEARRPARQILAAAAPYLVLVVLVLVTRLVPGLRRVLQGVELRWELWGTFAGSLAPLYHPGTMLLLGLLGGAIAQRVSVPVWTGALRETARRLGPVAAALVAMLLLSRVMVHAGMTDALAAAAVSAAGAAWPLFAPFVGGLGTFVTGSATASNILFTDVQRQAAVSLELSVAAVVGLQGFGAAVGNMVCPHNVVAAGATVGLEGREGEILRRTTWVMLLYTALGGLLGLAVAETAGQDAYLGGDAFAPEDVTDLVNEAPNLPRANGELP</sequence>
<dbReference type="EMBL" id="CP001804">
    <property type="protein sequence ID" value="ACY15502.1"/>
    <property type="molecule type" value="Genomic_DNA"/>
</dbReference>
<feature type="transmembrane region" description="Helical" evidence="8">
    <location>
        <begin position="494"/>
        <end position="511"/>
    </location>
</feature>
<evidence type="ECO:0000256" key="5">
    <source>
        <dbReference type="ARBA" id="ARBA00022692"/>
    </source>
</evidence>
<feature type="transmembrane region" description="Helical" evidence="8">
    <location>
        <begin position="130"/>
        <end position="149"/>
    </location>
</feature>
<dbReference type="RefSeq" id="WP_012828102.1">
    <property type="nucleotide sequence ID" value="NC_013440.1"/>
</dbReference>
<feature type="transmembrane region" description="Helical" evidence="8">
    <location>
        <begin position="100"/>
        <end position="124"/>
    </location>
</feature>
<dbReference type="eggNOG" id="COG1620">
    <property type="taxonomic scope" value="Bacteria"/>
</dbReference>
<name>D0LQZ4_HALO1</name>
<comment type="function">
    <text evidence="8">Uptake of L-lactate across the membrane. Can also transport D-lactate and glycolate.</text>
</comment>
<evidence type="ECO:0000256" key="1">
    <source>
        <dbReference type="ARBA" id="ARBA00004651"/>
    </source>
</evidence>
<reference evidence="9 10" key="1">
    <citation type="journal article" date="2010" name="Stand. Genomic Sci.">
        <title>Complete genome sequence of Haliangium ochraceum type strain (SMP-2).</title>
        <authorList>
            <consortium name="US DOE Joint Genome Institute (JGI-PGF)"/>
            <person name="Ivanova N."/>
            <person name="Daum C."/>
            <person name="Lang E."/>
            <person name="Abt B."/>
            <person name="Kopitz M."/>
            <person name="Saunders E."/>
            <person name="Lapidus A."/>
            <person name="Lucas S."/>
            <person name="Glavina Del Rio T."/>
            <person name="Nolan M."/>
            <person name="Tice H."/>
            <person name="Copeland A."/>
            <person name="Cheng J.F."/>
            <person name="Chen F."/>
            <person name="Bruce D."/>
            <person name="Goodwin L."/>
            <person name="Pitluck S."/>
            <person name="Mavromatis K."/>
            <person name="Pati A."/>
            <person name="Mikhailova N."/>
            <person name="Chen A."/>
            <person name="Palaniappan K."/>
            <person name="Land M."/>
            <person name="Hauser L."/>
            <person name="Chang Y.J."/>
            <person name="Jeffries C.D."/>
            <person name="Detter J.C."/>
            <person name="Brettin T."/>
            <person name="Rohde M."/>
            <person name="Goker M."/>
            <person name="Bristow J."/>
            <person name="Markowitz V."/>
            <person name="Eisen J.A."/>
            <person name="Hugenholtz P."/>
            <person name="Kyrpides N.C."/>
            <person name="Klenk H.P."/>
        </authorList>
    </citation>
    <scope>NUCLEOTIDE SEQUENCE [LARGE SCALE GENOMIC DNA]</scope>
    <source>
        <strain evidence="10">DSM 14365 / CIP 107738 / JCM 11303 / AJ 13395 / SMP-2</strain>
    </source>
</reference>
<feature type="transmembrane region" description="Helical" evidence="8">
    <location>
        <begin position="156"/>
        <end position="175"/>
    </location>
</feature>
<dbReference type="KEGG" id="hoh:Hoch_2994"/>
<feature type="transmembrane region" description="Helical" evidence="8">
    <location>
        <begin position="63"/>
        <end position="88"/>
    </location>
</feature>
<feature type="transmembrane region" description="Helical" evidence="8">
    <location>
        <begin position="289"/>
        <end position="309"/>
    </location>
</feature>
<evidence type="ECO:0000256" key="4">
    <source>
        <dbReference type="ARBA" id="ARBA00022475"/>
    </source>
</evidence>
<evidence type="ECO:0000256" key="7">
    <source>
        <dbReference type="ARBA" id="ARBA00023136"/>
    </source>
</evidence>
<evidence type="ECO:0000256" key="8">
    <source>
        <dbReference type="RuleBase" id="RU365092"/>
    </source>
</evidence>
<dbReference type="Proteomes" id="UP000001880">
    <property type="component" value="Chromosome"/>
</dbReference>
<evidence type="ECO:0000313" key="10">
    <source>
        <dbReference type="Proteomes" id="UP000001880"/>
    </source>
</evidence>
<dbReference type="GO" id="GO:0005886">
    <property type="term" value="C:plasma membrane"/>
    <property type="evidence" value="ECO:0007669"/>
    <property type="project" value="UniProtKB-SubCell"/>
</dbReference>
<dbReference type="AlphaFoldDB" id="D0LQZ4"/>
<proteinExistence type="inferred from homology"/>
<feature type="transmembrane region" description="Helical" evidence="8">
    <location>
        <begin position="195"/>
        <end position="212"/>
    </location>
</feature>
<keyword evidence="10" id="KW-1185">Reference proteome</keyword>
<protein>
    <recommendedName>
        <fullName evidence="8">L-lactate permease</fullName>
    </recommendedName>
</protein>
<dbReference type="Pfam" id="PF02652">
    <property type="entry name" value="Lactate_perm"/>
    <property type="match status" value="2"/>
</dbReference>
<evidence type="ECO:0000256" key="3">
    <source>
        <dbReference type="ARBA" id="ARBA00022448"/>
    </source>
</evidence>
<evidence type="ECO:0000256" key="6">
    <source>
        <dbReference type="ARBA" id="ARBA00022989"/>
    </source>
</evidence>
<feature type="transmembrane region" description="Helical" evidence="8">
    <location>
        <begin position="32"/>
        <end position="51"/>
    </location>
</feature>
<evidence type="ECO:0000313" key="9">
    <source>
        <dbReference type="EMBL" id="ACY15502.1"/>
    </source>
</evidence>
<keyword evidence="5 8" id="KW-0812">Transmembrane</keyword>
<dbReference type="STRING" id="502025.Hoch_2994"/>
<accession>D0LQZ4</accession>
<dbReference type="HOGENOM" id="CLU_021628_4_1_7"/>